<sequence>MSEQPKPGKKAAERMGANASVDALASRALSVVASRSSKPGLPMSVARLQKLHDAAANGRTNTVPDVVKEMLEDGISAEVIAVNYIPEVARQMGEEWCEDELSFGHVTIGTARLQSALRVLGKDWWLDGRNGDGANDKGVVVVVAQDAYHTLGASILCGQLRQFGLSVRLAMGTSPEDLKRSLHGSTFDAILLSASSAESLDFLREYVETIRATVSGQPPIVVGGGILDQEADVKTAIGVDFATKDPFEALEFCGLTKNNRNRTSKTGQRG</sequence>
<dbReference type="SUPFAM" id="SSF52242">
    <property type="entry name" value="Cobalamin (vitamin B12)-binding domain"/>
    <property type="match status" value="1"/>
</dbReference>
<dbReference type="GO" id="GO:0046872">
    <property type="term" value="F:metal ion binding"/>
    <property type="evidence" value="ECO:0007669"/>
    <property type="project" value="InterPro"/>
</dbReference>
<dbReference type="Pfam" id="PF02310">
    <property type="entry name" value="B12-binding"/>
    <property type="match status" value="1"/>
</dbReference>
<dbReference type="Pfam" id="PF02607">
    <property type="entry name" value="B12-binding_2"/>
    <property type="match status" value="1"/>
</dbReference>
<dbReference type="Gene3D" id="3.40.50.280">
    <property type="entry name" value="Cobalamin-binding domain"/>
    <property type="match status" value="1"/>
</dbReference>
<dbReference type="InterPro" id="IPR003759">
    <property type="entry name" value="Cbl-bd_cap"/>
</dbReference>
<evidence type="ECO:0000259" key="1">
    <source>
        <dbReference type="PROSITE" id="PS51332"/>
    </source>
</evidence>
<dbReference type="AlphaFoldDB" id="A0A1Y5S4Z1"/>
<evidence type="ECO:0000313" key="3">
    <source>
        <dbReference type="Proteomes" id="UP000193623"/>
    </source>
</evidence>
<dbReference type="InterPro" id="IPR036724">
    <property type="entry name" value="Cobalamin-bd_sf"/>
</dbReference>
<dbReference type="GO" id="GO:0031419">
    <property type="term" value="F:cobalamin binding"/>
    <property type="evidence" value="ECO:0007669"/>
    <property type="project" value="InterPro"/>
</dbReference>
<dbReference type="RefSeq" id="WP_085863970.1">
    <property type="nucleotide sequence ID" value="NZ_FWFT01000002.1"/>
</dbReference>
<gene>
    <name evidence="2" type="ORF">PSJ8397_01538</name>
</gene>
<accession>A0A1Y5S4Z1</accession>
<keyword evidence="3" id="KW-1185">Reference proteome</keyword>
<dbReference type="Proteomes" id="UP000193623">
    <property type="component" value="Unassembled WGS sequence"/>
</dbReference>
<dbReference type="OrthoDB" id="5498228at2"/>
<protein>
    <submittedName>
        <fullName evidence="2">B12 binding domain protein</fullName>
    </submittedName>
</protein>
<name>A0A1Y5S4Z1_9RHOB</name>
<dbReference type="EMBL" id="FWFT01000002">
    <property type="protein sequence ID" value="SLN32438.1"/>
    <property type="molecule type" value="Genomic_DNA"/>
</dbReference>
<proteinExistence type="predicted"/>
<evidence type="ECO:0000313" key="2">
    <source>
        <dbReference type="EMBL" id="SLN32438.1"/>
    </source>
</evidence>
<organism evidence="2 3">
    <name type="scientific">Pseudooctadecabacter jejudonensis</name>
    <dbReference type="NCBI Taxonomy" id="1391910"/>
    <lineage>
        <taxon>Bacteria</taxon>
        <taxon>Pseudomonadati</taxon>
        <taxon>Pseudomonadota</taxon>
        <taxon>Alphaproteobacteria</taxon>
        <taxon>Rhodobacterales</taxon>
        <taxon>Paracoccaceae</taxon>
        <taxon>Pseudooctadecabacter</taxon>
    </lineage>
</organism>
<feature type="domain" description="B12-binding" evidence="1">
    <location>
        <begin position="135"/>
        <end position="263"/>
    </location>
</feature>
<dbReference type="InterPro" id="IPR006158">
    <property type="entry name" value="Cobalamin-bd"/>
</dbReference>
<dbReference type="PROSITE" id="PS51332">
    <property type="entry name" value="B12_BINDING"/>
    <property type="match status" value="1"/>
</dbReference>
<reference evidence="2 3" key="1">
    <citation type="submission" date="2017-03" db="EMBL/GenBank/DDBJ databases">
        <authorList>
            <person name="Afonso C.L."/>
            <person name="Miller P.J."/>
            <person name="Scott M.A."/>
            <person name="Spackman E."/>
            <person name="Goraichik I."/>
            <person name="Dimitrov K.M."/>
            <person name="Suarez D.L."/>
            <person name="Swayne D.E."/>
        </authorList>
    </citation>
    <scope>NUCLEOTIDE SEQUENCE [LARGE SCALE GENOMIC DNA]</scope>
    <source>
        <strain evidence="2 3">CECT 8397</strain>
    </source>
</reference>